<protein>
    <recommendedName>
        <fullName evidence="4">Fungal lipase-like domain-containing protein</fullName>
    </recommendedName>
</protein>
<reference evidence="2 3" key="1">
    <citation type="journal article" date="2018" name="PLoS ONE">
        <title>The draft genome of Kipferlia bialata reveals reductive genome evolution in fornicate parasites.</title>
        <authorList>
            <person name="Tanifuji G."/>
            <person name="Takabayashi S."/>
            <person name="Kume K."/>
            <person name="Takagi M."/>
            <person name="Nakayama T."/>
            <person name="Kamikawa R."/>
            <person name="Inagaki Y."/>
            <person name="Hashimoto T."/>
        </authorList>
    </citation>
    <scope>NUCLEOTIDE SEQUENCE [LARGE SCALE GENOMIC DNA]</scope>
    <source>
        <strain evidence="2">NY0173</strain>
    </source>
</reference>
<keyword evidence="1" id="KW-1133">Transmembrane helix</keyword>
<feature type="transmembrane region" description="Helical" evidence="1">
    <location>
        <begin position="79"/>
        <end position="98"/>
    </location>
</feature>
<feature type="transmembrane region" description="Helical" evidence="1">
    <location>
        <begin position="110"/>
        <end position="133"/>
    </location>
</feature>
<sequence length="630" mass="68088">MFDSDLDDIDMVMAGIIVGANLVARTVAGVFLFVCALLTLRETIALLRPSTWSQSPMARLLPIMASISRCKRMSPLSAVLLWSCTWGLIASVILWNVLLPRIPHIGMEEVSPAVAIILGMCLIPALCVLGTAVRRLKDHTKRSPLFKRAGRAPAGCCLSVPGFLVIVSGWTGIPTLVCGIVCIARDARWVTGFVQSVLGLLFMGSCVQWISPDTDKVAAVVGTVCTAIAVPVLMPKVKGDNRTDSLEQALLIAQEEGGKSAAKASIDIDRHGSSTMVSCFAWFCTSLLVVISLMTIVAVFYFGNPSLITTPPPVVEVDAVARMAGGMLPRETPSLTYTPYVDTTINCPVYAGLDLSAYAMMAWGAYSYKPEDAYNWVKPYVPQLIEIKVPDTERLSHFFDMRVMVGEGEDAYELAVLAVAGTEEEFPRCLSDMTQDSALFAPVFMYHALTTMMPMMSLLPPDVPAILSYIAHPLYATPLSGDVEWSYGEDLLSYIDELGDVPVIVTGHSLGASLAQYAAYERGLMAVGFSPVGLTTSRLSLGLDRQVIGRGTYSTIPDGDIVAHIDTVGGATLGLTCEAHTIRSISCHMYAGWFCGLLDKCGPGIDMADAKMDLCREWHPDHEWYPMLGA</sequence>
<dbReference type="InterPro" id="IPR029058">
    <property type="entry name" value="AB_hydrolase_fold"/>
</dbReference>
<comment type="caution">
    <text evidence="2">The sequence shown here is derived from an EMBL/GenBank/DDBJ whole genome shotgun (WGS) entry which is preliminary data.</text>
</comment>
<dbReference type="Proteomes" id="UP000265618">
    <property type="component" value="Unassembled WGS sequence"/>
</dbReference>
<proteinExistence type="predicted"/>
<dbReference type="Gene3D" id="3.40.50.1820">
    <property type="entry name" value="alpha/beta hydrolase"/>
    <property type="match status" value="1"/>
</dbReference>
<evidence type="ECO:0000256" key="1">
    <source>
        <dbReference type="SAM" id="Phobius"/>
    </source>
</evidence>
<dbReference type="SUPFAM" id="SSF53474">
    <property type="entry name" value="alpha/beta-Hydrolases"/>
    <property type="match status" value="1"/>
</dbReference>
<gene>
    <name evidence="2" type="ORF">KIPB_003988</name>
</gene>
<evidence type="ECO:0000313" key="3">
    <source>
        <dbReference type="Proteomes" id="UP000265618"/>
    </source>
</evidence>
<dbReference type="OrthoDB" id="58570at2759"/>
<keyword evidence="1" id="KW-0472">Membrane</keyword>
<feature type="transmembrane region" description="Helical" evidence="1">
    <location>
        <begin position="280"/>
        <end position="303"/>
    </location>
</feature>
<dbReference type="AlphaFoldDB" id="A0A9K3CT55"/>
<evidence type="ECO:0000313" key="2">
    <source>
        <dbReference type="EMBL" id="GIQ82788.1"/>
    </source>
</evidence>
<evidence type="ECO:0008006" key="4">
    <source>
        <dbReference type="Google" id="ProtNLM"/>
    </source>
</evidence>
<keyword evidence="1" id="KW-0812">Transmembrane</keyword>
<keyword evidence="3" id="KW-1185">Reference proteome</keyword>
<feature type="transmembrane region" description="Helical" evidence="1">
    <location>
        <begin position="12"/>
        <end position="40"/>
    </location>
</feature>
<dbReference type="EMBL" id="BDIP01000814">
    <property type="protein sequence ID" value="GIQ82788.1"/>
    <property type="molecule type" value="Genomic_DNA"/>
</dbReference>
<accession>A0A9K3CT55</accession>
<organism evidence="2 3">
    <name type="scientific">Kipferlia bialata</name>
    <dbReference type="NCBI Taxonomy" id="797122"/>
    <lineage>
        <taxon>Eukaryota</taxon>
        <taxon>Metamonada</taxon>
        <taxon>Carpediemonas-like organisms</taxon>
        <taxon>Kipferlia</taxon>
    </lineage>
</organism>
<feature type="transmembrane region" description="Helical" evidence="1">
    <location>
        <begin position="189"/>
        <end position="211"/>
    </location>
</feature>
<name>A0A9K3CT55_9EUKA</name>